<dbReference type="GO" id="GO:0031297">
    <property type="term" value="P:replication fork processing"/>
    <property type="evidence" value="ECO:0007669"/>
    <property type="project" value="InterPro"/>
</dbReference>
<feature type="region of interest" description="Disordered" evidence="1">
    <location>
        <begin position="1087"/>
        <end position="1110"/>
    </location>
</feature>
<dbReference type="STRING" id="436010.A0A166Q1P9"/>
<organism evidence="3 4">
    <name type="scientific">Athelia psychrophila</name>
    <dbReference type="NCBI Taxonomy" id="1759441"/>
    <lineage>
        <taxon>Eukaryota</taxon>
        <taxon>Fungi</taxon>
        <taxon>Dikarya</taxon>
        <taxon>Basidiomycota</taxon>
        <taxon>Agaricomycotina</taxon>
        <taxon>Agaricomycetes</taxon>
        <taxon>Agaricomycetidae</taxon>
        <taxon>Atheliales</taxon>
        <taxon>Atheliaceae</taxon>
        <taxon>Athelia</taxon>
    </lineage>
</organism>
<accession>A0A166Q1P9</accession>
<dbReference type="Pfam" id="PF09462">
    <property type="entry name" value="Mus7"/>
    <property type="match status" value="1"/>
</dbReference>
<keyword evidence="2" id="KW-0732">Signal</keyword>
<dbReference type="OrthoDB" id="1183224at2759"/>
<proteinExistence type="predicted"/>
<reference evidence="3 4" key="1">
    <citation type="journal article" date="2016" name="Mol. Biol. Evol.">
        <title>Comparative Genomics of Early-Diverging Mushroom-Forming Fungi Provides Insights into the Origins of Lignocellulose Decay Capabilities.</title>
        <authorList>
            <person name="Nagy L.G."/>
            <person name="Riley R."/>
            <person name="Tritt A."/>
            <person name="Adam C."/>
            <person name="Daum C."/>
            <person name="Floudas D."/>
            <person name="Sun H."/>
            <person name="Yadav J.S."/>
            <person name="Pangilinan J."/>
            <person name="Larsson K.H."/>
            <person name="Matsuura K."/>
            <person name="Barry K."/>
            <person name="Labutti K."/>
            <person name="Kuo R."/>
            <person name="Ohm R.A."/>
            <person name="Bhattacharya S.S."/>
            <person name="Shirouzu T."/>
            <person name="Yoshinaga Y."/>
            <person name="Martin F.M."/>
            <person name="Grigoriev I.V."/>
            <person name="Hibbett D.S."/>
        </authorList>
    </citation>
    <scope>NUCLEOTIDE SEQUENCE [LARGE SCALE GENOMIC DNA]</scope>
    <source>
        <strain evidence="3 4">CBS 109695</strain>
    </source>
</reference>
<feature type="region of interest" description="Disordered" evidence="1">
    <location>
        <begin position="739"/>
        <end position="838"/>
    </location>
</feature>
<dbReference type="InterPro" id="IPR019021">
    <property type="entry name" value="Mms22"/>
</dbReference>
<dbReference type="GO" id="GO:0005634">
    <property type="term" value="C:nucleus"/>
    <property type="evidence" value="ECO:0007669"/>
    <property type="project" value="InterPro"/>
</dbReference>
<dbReference type="EMBL" id="KV417513">
    <property type="protein sequence ID" value="KZP26671.1"/>
    <property type="molecule type" value="Genomic_DNA"/>
</dbReference>
<evidence type="ECO:0000313" key="3">
    <source>
        <dbReference type="EMBL" id="KZP26671.1"/>
    </source>
</evidence>
<feature type="compositionally biased region" description="Low complexity" evidence="1">
    <location>
        <begin position="1041"/>
        <end position="1052"/>
    </location>
</feature>
<dbReference type="PANTHER" id="PTHR28122">
    <property type="entry name" value="E3 UBIQUITIN-PROTEIN LIGASE SUBSTRATE RECEPTOR MMS22"/>
    <property type="match status" value="1"/>
</dbReference>
<evidence type="ECO:0000256" key="2">
    <source>
        <dbReference type="SAM" id="SignalP"/>
    </source>
</evidence>
<feature type="region of interest" description="Disordered" evidence="1">
    <location>
        <begin position="443"/>
        <end position="713"/>
    </location>
</feature>
<evidence type="ECO:0000313" key="4">
    <source>
        <dbReference type="Proteomes" id="UP000076532"/>
    </source>
</evidence>
<feature type="compositionally biased region" description="Basic residues" evidence="1">
    <location>
        <begin position="941"/>
        <end position="950"/>
    </location>
</feature>
<feature type="compositionally biased region" description="Low complexity" evidence="1">
    <location>
        <begin position="365"/>
        <end position="384"/>
    </location>
</feature>
<dbReference type="Proteomes" id="UP000076532">
    <property type="component" value="Unassembled WGS sequence"/>
</dbReference>
<feature type="compositionally biased region" description="Polar residues" evidence="1">
    <location>
        <begin position="213"/>
        <end position="229"/>
    </location>
</feature>
<dbReference type="GO" id="GO:0000724">
    <property type="term" value="P:double-strand break repair via homologous recombination"/>
    <property type="evidence" value="ECO:0007669"/>
    <property type="project" value="TreeGrafter"/>
</dbReference>
<feature type="compositionally biased region" description="Polar residues" evidence="1">
    <location>
        <begin position="275"/>
        <end position="290"/>
    </location>
</feature>
<feature type="compositionally biased region" description="Polar residues" evidence="1">
    <location>
        <begin position="601"/>
        <end position="623"/>
    </location>
</feature>
<feature type="compositionally biased region" description="Basic and acidic residues" evidence="1">
    <location>
        <begin position="550"/>
        <end position="572"/>
    </location>
</feature>
<feature type="compositionally biased region" description="Low complexity" evidence="1">
    <location>
        <begin position="130"/>
        <end position="145"/>
    </location>
</feature>
<protein>
    <recommendedName>
        <fullName evidence="5">Protein mms22</fullName>
    </recommendedName>
</protein>
<keyword evidence="4" id="KW-1185">Reference proteome</keyword>
<feature type="signal peptide" evidence="2">
    <location>
        <begin position="1"/>
        <end position="36"/>
    </location>
</feature>
<feature type="compositionally biased region" description="Basic and acidic residues" evidence="1">
    <location>
        <begin position="532"/>
        <end position="542"/>
    </location>
</feature>
<feature type="region of interest" description="Disordered" evidence="1">
    <location>
        <begin position="81"/>
        <end position="415"/>
    </location>
</feature>
<sequence length="2093" mass="233326">MCHNIPKQRWQRHAVIGPSFSLTARLLCFAVLNAHGALMDFEDDVIETSDSEEREALCTTQDHYWEEAARDIRARTSVFTRSSTRFSVSTNQPPPRKRIKLDRPSSPHTPHDSSDEARIPELPGKVGNLSRSSSSAPSACPTSPSDGLWSVPDRSLKSSSPIPIPESGQDIISENANSHGDPESDVDSQDPMDMFMTQYRDANDVPLEDASSGAKSQLPNVKLQNTDDTSVPRLLRSRSPRNLSLLDSAPRPEEAQGTQLAEKMPATPYRLYPSQGVSISVASPLRSQRPTSPPLSSEHRSSLEHYSSPDMMPRSTSPRSPLRFPTGSLSSPSYEPAPFTPEPVHLPDSHRPSIIGSPEQHRRSPTAQQSSPLSSAPSPAPAASVHGHAYMIPDDMLIDNEGPSRRYAMRQRRPQQLQPYAYDQIMYKQQMKSNPDAIVKFRRAESPVHRGKASDQAGAEVREADEEATQDWTMDGDEEEDEANSWDQRRDANGGTLVSEGGPASEAQVVPKPRWLPEALRDVSSDEEDDSEIRKMLKEVKMQQKKAKRLEKEKAAAKEREDRARLQREREANRRKKPFPVRIKTAPVVPRRVIKSPAARSATTATGIGNQPHELTSESQSRLASPAILTPSSPSGRSPSRLASPARLTAHESTPGFSGGYDAFEDGQSWADHPDGGVDYQLNSPVSPSEVFPSRSLSQQSDSGDSSHPKLFDARQRKMLGRVWPKFMINDAEKAARLQTTLPAKRRRSVTVESDQDETPLQPGQTRARIGVRGRNMDIKGDSESEDSLSSGLRASDDARSVMDISDDELPPVQRPVIPRSKPQHIPYDSDGSLDETSDDEVDDVQISAWFANRQQFAVPAMDKSREHRVQMRDPHMVDYMLAATRTVGGSRVGRRKQQSSKAKHAVSSTKAAGGRARLDIVTSGAHKGQQTRLTFEGHSKAKHRKRKRPHQSEGSVERNSPTEDADIPLHEEPEALVYRLGGPESAADAAARKRRRAKKRAGLGKYTFAPKHTHITSGHQRPAHAITVDVGDTHFQRALAPARQSRPAPRRTNGVHAHGEHDGKHESAHAITVDIGDTHFQRALAPARQSRPMPRPTSSNVPGEHDGEHMSGVTQPHFELPSPNRPPLPKRHLDFAPVGYHRDIKLDFDIPCLPSGTSFGPNSFIGRGWLKELIALVRGDEQTCVPTFYAAHGIQLSAVMSISELSESLVRVVDGFLAHLVTPKENHEVEGTNHWETLLHTICQHLSQLPRCSTTEEPSQLGETLQEQLLRLLAHVETDSLFGDNGEPSSVGLLNVYWFAIEAWARFSCSMQTAHPDVSLSANDLVKYIALLIDRLLQYGTGKALEPVLARLVSNTTQSVSHRGAELWVCLFHFLSNCQVLPSDDATAGLEHPFWSIIMLAFQRRESQSALEASENVWRTVFGLCAFAQFSMHGMTTSKCGLPASWRLVEFALGKIRLSADPDIDAGLSDQILSKRDEYVWMIASRCYTLSKRWQWKLDNASSMFNHLADIFRSRKFANLRRERSDFPDFMLEHNMGLLFEHKTSDTAFQIFLKLIAHAAKDGEVVQEGLNAQRQALGKLNKLLAMAVPVGSFPFTKASPPTKQELSMLYNRFSALAVNIHLNPSPANIRNRLNHARRCADFKEGDDTTRVACIRAAMHFAVLTGHHSTKLDELLAWLFDMADPLVDEYLQANLPSTRTTSILAKNRTLFSIQILLGAVRRIIDQLASDHPQQYPDPKLMTGPWLARIFAAQDLISSAHTGFEIRSLVQAFLNARQAAMPRPKRPAVVAAVDEESQESQDYYADFDDFDMEDPQFQAALDNDAQSAPINENQSKDASLCNVLDSTIAPAIYRLVCKHLHDPTGPPPSEEYCREADEWVDCWVGCINVIVRNGKRKWSSYLELGPLSWERIIDPSWRRRVGLRFMFMFLRLNPEAYPDYTDRFVGVLLEALATAKISMEHEYFAELLAVDGMRHRLLRRMPCQPLPGTSDYTISATDFMALRSSIIDAILANLAEEIRNKQHHQLQIQTYVGFVAAFLSAMKGTHEEMSDGSDERAVYSAFCRDIREKLQKHPDIANDLRLKTAGAWLHTMDI</sequence>
<feature type="compositionally biased region" description="Basic and acidic residues" evidence="1">
    <location>
        <begin position="1058"/>
        <end position="1067"/>
    </location>
</feature>
<name>A0A166Q1P9_9AGAM</name>
<feature type="region of interest" description="Disordered" evidence="1">
    <location>
        <begin position="1041"/>
        <end position="1067"/>
    </location>
</feature>
<feature type="chain" id="PRO_5007878481" description="Protein mms22" evidence="2">
    <location>
        <begin position="37"/>
        <end position="2093"/>
    </location>
</feature>
<feature type="compositionally biased region" description="Basic residues" evidence="1">
    <location>
        <begin position="893"/>
        <end position="905"/>
    </location>
</feature>
<evidence type="ECO:0008006" key="5">
    <source>
        <dbReference type="Google" id="ProtNLM"/>
    </source>
</evidence>
<feature type="compositionally biased region" description="Low complexity" evidence="1">
    <location>
        <begin position="631"/>
        <end position="648"/>
    </location>
</feature>
<feature type="compositionally biased region" description="Basic and acidic residues" evidence="1">
    <location>
        <begin position="101"/>
        <end position="119"/>
    </location>
</feature>
<dbReference type="GO" id="GO:0035361">
    <property type="term" value="C:Cul8-RING ubiquitin ligase complex"/>
    <property type="evidence" value="ECO:0007669"/>
    <property type="project" value="TreeGrafter"/>
</dbReference>
<gene>
    <name evidence="3" type="ORF">FIBSPDRAFT_1040698</name>
</gene>
<dbReference type="PANTHER" id="PTHR28122:SF1">
    <property type="entry name" value="E3 UBIQUITIN-PROTEIN LIGASE SUBSTRATE RECEPTOR MMS22"/>
    <property type="match status" value="1"/>
</dbReference>
<feature type="compositionally biased region" description="Acidic residues" evidence="1">
    <location>
        <begin position="463"/>
        <end position="484"/>
    </location>
</feature>
<feature type="compositionally biased region" description="Low complexity" evidence="1">
    <location>
        <begin position="81"/>
        <end position="90"/>
    </location>
</feature>
<evidence type="ECO:0000256" key="1">
    <source>
        <dbReference type="SAM" id="MobiDB-lite"/>
    </source>
</evidence>
<feature type="compositionally biased region" description="Low complexity" evidence="1">
    <location>
        <begin position="694"/>
        <end position="704"/>
    </location>
</feature>
<feature type="region of interest" description="Disordered" evidence="1">
    <location>
        <begin position="889"/>
        <end position="970"/>
    </location>
</feature>